<accession>A0A239D1F0</accession>
<dbReference type="GO" id="GO:0008202">
    <property type="term" value="P:steroid metabolic process"/>
    <property type="evidence" value="ECO:0007669"/>
    <property type="project" value="UniProtKB-KW"/>
</dbReference>
<evidence type="ECO:0000313" key="7">
    <source>
        <dbReference type="EMBL" id="SNS26160.1"/>
    </source>
</evidence>
<name>A0A239D1F0_9SPHN</name>
<keyword evidence="4" id="KW-0443">Lipid metabolism</keyword>
<organism evidence="7 8">
    <name type="scientific">Edaphosphingomonas laterariae</name>
    <dbReference type="NCBI Taxonomy" id="861865"/>
    <lineage>
        <taxon>Bacteria</taxon>
        <taxon>Pseudomonadati</taxon>
        <taxon>Pseudomonadota</taxon>
        <taxon>Alphaproteobacteria</taxon>
        <taxon>Sphingomonadales</taxon>
        <taxon>Rhizorhabdaceae</taxon>
        <taxon>Edaphosphingomonas</taxon>
    </lineage>
</organism>
<keyword evidence="2" id="KW-0560">Oxidoreductase</keyword>
<gene>
    <name evidence="7" type="ORF">SAMN06295912_103162</name>
</gene>
<dbReference type="PROSITE" id="PS00061">
    <property type="entry name" value="ADH_SHORT"/>
    <property type="match status" value="1"/>
</dbReference>
<dbReference type="Pfam" id="PF13561">
    <property type="entry name" value="adh_short_C2"/>
    <property type="match status" value="1"/>
</dbReference>
<dbReference type="RefSeq" id="WP_089218445.1">
    <property type="nucleotide sequence ID" value="NZ_FZOS01000003.1"/>
</dbReference>
<evidence type="ECO:0000256" key="2">
    <source>
        <dbReference type="ARBA" id="ARBA00023002"/>
    </source>
</evidence>
<proteinExistence type="inferred from homology"/>
<dbReference type="InterPro" id="IPR036291">
    <property type="entry name" value="NAD(P)-bd_dom_sf"/>
</dbReference>
<evidence type="ECO:0000313" key="8">
    <source>
        <dbReference type="Proteomes" id="UP000198281"/>
    </source>
</evidence>
<dbReference type="AlphaFoldDB" id="A0A239D1F0"/>
<evidence type="ECO:0000256" key="5">
    <source>
        <dbReference type="ARBA" id="ARBA00023221"/>
    </source>
</evidence>
<dbReference type="PRINTS" id="PR00080">
    <property type="entry name" value="SDRFAMILY"/>
</dbReference>
<dbReference type="PANTHER" id="PTHR43180:SF28">
    <property type="entry name" value="NAD(P)-BINDING ROSSMANN-FOLD SUPERFAMILY PROTEIN"/>
    <property type="match status" value="1"/>
</dbReference>
<feature type="region of interest" description="Disordered" evidence="6">
    <location>
        <begin position="179"/>
        <end position="200"/>
    </location>
</feature>
<dbReference type="GO" id="GO:0016491">
    <property type="term" value="F:oxidoreductase activity"/>
    <property type="evidence" value="ECO:0007669"/>
    <property type="project" value="UniProtKB-KW"/>
</dbReference>
<keyword evidence="3" id="KW-0520">NAD</keyword>
<evidence type="ECO:0000256" key="3">
    <source>
        <dbReference type="ARBA" id="ARBA00023027"/>
    </source>
</evidence>
<dbReference type="Gene3D" id="3.40.50.720">
    <property type="entry name" value="NAD(P)-binding Rossmann-like Domain"/>
    <property type="match status" value="1"/>
</dbReference>
<dbReference type="PANTHER" id="PTHR43180">
    <property type="entry name" value="3-OXOACYL-(ACYL-CARRIER-PROTEIN) REDUCTASE (AFU_ORTHOLOGUE AFUA_6G11210)"/>
    <property type="match status" value="1"/>
</dbReference>
<evidence type="ECO:0000256" key="1">
    <source>
        <dbReference type="ARBA" id="ARBA00006484"/>
    </source>
</evidence>
<dbReference type="NCBIfam" id="NF005559">
    <property type="entry name" value="PRK07231.1"/>
    <property type="match status" value="1"/>
</dbReference>
<reference evidence="8" key="1">
    <citation type="submission" date="2017-06" db="EMBL/GenBank/DDBJ databases">
        <authorList>
            <person name="Varghese N."/>
            <person name="Submissions S."/>
        </authorList>
    </citation>
    <scope>NUCLEOTIDE SEQUENCE [LARGE SCALE GENOMIC DNA]</scope>
    <source>
        <strain evidence="8">LNB2</strain>
    </source>
</reference>
<dbReference type="OrthoDB" id="5457012at2"/>
<dbReference type="PRINTS" id="PR00081">
    <property type="entry name" value="GDHRDH"/>
</dbReference>
<keyword evidence="8" id="KW-1185">Reference proteome</keyword>
<dbReference type="Proteomes" id="UP000198281">
    <property type="component" value="Unassembled WGS sequence"/>
</dbReference>
<dbReference type="EMBL" id="FZOS01000003">
    <property type="protein sequence ID" value="SNS26160.1"/>
    <property type="molecule type" value="Genomic_DNA"/>
</dbReference>
<dbReference type="FunFam" id="3.40.50.720:FF:000084">
    <property type="entry name" value="Short-chain dehydrogenase reductase"/>
    <property type="match status" value="1"/>
</dbReference>
<dbReference type="SUPFAM" id="SSF51735">
    <property type="entry name" value="NAD(P)-binding Rossmann-fold domains"/>
    <property type="match status" value="1"/>
</dbReference>
<comment type="similarity">
    <text evidence="1">Belongs to the short-chain dehydrogenases/reductases (SDR) family.</text>
</comment>
<evidence type="ECO:0000256" key="4">
    <source>
        <dbReference type="ARBA" id="ARBA00023098"/>
    </source>
</evidence>
<protein>
    <submittedName>
        <fullName evidence="7">3alpha(Or 20beta)-hydroxysteroid dehydrogenase</fullName>
    </submittedName>
</protein>
<evidence type="ECO:0000256" key="6">
    <source>
        <dbReference type="SAM" id="MobiDB-lite"/>
    </source>
</evidence>
<dbReference type="InterPro" id="IPR002347">
    <property type="entry name" value="SDR_fam"/>
</dbReference>
<dbReference type="InterPro" id="IPR020904">
    <property type="entry name" value="Sc_DH/Rdtase_CS"/>
</dbReference>
<keyword evidence="5" id="KW-0753">Steroid metabolism</keyword>
<sequence length="262" mass="27158">MSRLEGKVAIVTGGAQGMGAATARLFVERGAKVVIGDILVEKGEALAKELGDAAAFVKMDVRNEDDWANAVKTATTRFGKLTTLVNNAAVVHYTAIEQVSADDIDKVLGINIKGVILGVKHCAPALTASGNGCVVNISSVDGLRGCNGLTVYTASKWAVRGLSKSLAFELGPRGVRVNSVHPGGINTEMGNPGNKTDGRENEGMERMPLLRIGAPEEVAKVTAFVVSDEASYVTGAEYAVDGGWSSGYFQPVLPGAPEGLGA</sequence>